<accession>A0A934RPQ5</accession>
<comment type="similarity">
    <text evidence="1 5">Belongs to the RNA 3'-terminal cyclase family. Type 1 subfamily.</text>
</comment>
<dbReference type="SUPFAM" id="SSF52913">
    <property type="entry name" value="RNA 3'-terminal phosphate cyclase, RPTC, insert domain"/>
    <property type="match status" value="1"/>
</dbReference>
<dbReference type="GO" id="GO:0005737">
    <property type="term" value="C:cytoplasm"/>
    <property type="evidence" value="ECO:0007669"/>
    <property type="project" value="UniProtKB-SubCell"/>
</dbReference>
<dbReference type="GO" id="GO:0005524">
    <property type="term" value="F:ATP binding"/>
    <property type="evidence" value="ECO:0007669"/>
    <property type="project" value="UniProtKB-KW"/>
</dbReference>
<evidence type="ECO:0000256" key="6">
    <source>
        <dbReference type="NCBIfam" id="TIGR03399"/>
    </source>
</evidence>
<proteinExistence type="inferred from homology"/>
<gene>
    <name evidence="5" type="primary">rtcA</name>
    <name evidence="9" type="ORF">JIN78_05835</name>
</gene>
<dbReference type="Pfam" id="PF01137">
    <property type="entry name" value="RTC"/>
    <property type="match status" value="1"/>
</dbReference>
<keyword evidence="3 5" id="KW-0547">Nucleotide-binding</keyword>
<feature type="active site" description="Tele-AMP-histidine intermediate" evidence="5">
    <location>
        <position position="306"/>
    </location>
</feature>
<evidence type="ECO:0000256" key="4">
    <source>
        <dbReference type="ARBA" id="ARBA00024481"/>
    </source>
</evidence>
<evidence type="ECO:0000256" key="3">
    <source>
        <dbReference type="ARBA" id="ARBA00022741"/>
    </source>
</evidence>
<dbReference type="NCBIfam" id="TIGR03399">
    <property type="entry name" value="RNA_3prim_cycl"/>
    <property type="match status" value="1"/>
</dbReference>
<dbReference type="Pfam" id="PF05189">
    <property type="entry name" value="RTC_insert"/>
    <property type="match status" value="1"/>
</dbReference>
<sequence>MKILTLDGQKGGGQILRSALSLALITGQPFRLVNIRGQRTRPGLMRQHLTCVRAVCAISDGTADGAELGSGELVFRAGEVRPGAYEFAIGTAGSTTLLLQTLLPALWLAGGPSTLTLRGGTHNPLAPPVDFIERVYLPALQKMGARATLQLRETGFAPSGGGVLESTIEPLDGGFQPLTLTDRGALQEQALRVISRQIKDSVGERLMASVARQWPCEHQSLERREEGPGQGLIVLAEARYEHSSELASGCGERGQSAERIGSRVGKAMRTFHDTGAAVGRHLADQLLLPLALAGGGEFTTTAPDNHLPTNSAVIEAFLPVSFSVEKEEKGLFRVRCCS</sequence>
<dbReference type="Gene3D" id="3.65.10.20">
    <property type="entry name" value="RNA 3'-terminal phosphate cyclase domain"/>
    <property type="match status" value="1"/>
</dbReference>
<dbReference type="InterPro" id="IPR000228">
    <property type="entry name" value="RNA3'_term_phos_cyc"/>
</dbReference>
<dbReference type="PIRSF" id="PIRSF005378">
    <property type="entry name" value="RNA3'_term_phos_cycl_euk"/>
    <property type="match status" value="1"/>
</dbReference>
<comment type="subcellular location">
    <subcellularLocation>
        <location evidence="5">Cytoplasm</location>
    </subcellularLocation>
</comment>
<dbReference type="GO" id="GO:0006396">
    <property type="term" value="P:RNA processing"/>
    <property type="evidence" value="ECO:0007669"/>
    <property type="project" value="UniProtKB-UniRule"/>
</dbReference>
<evidence type="ECO:0000256" key="2">
    <source>
        <dbReference type="ARBA" id="ARBA00022598"/>
    </source>
</evidence>
<dbReference type="EC" id="6.5.1.4" evidence="5 6"/>
<feature type="binding site" evidence="5">
    <location>
        <begin position="281"/>
        <end position="285"/>
    </location>
    <ligand>
        <name>ATP</name>
        <dbReference type="ChEBI" id="CHEBI:30616"/>
    </ligand>
</feature>
<dbReference type="Proteomes" id="UP000604083">
    <property type="component" value="Unassembled WGS sequence"/>
</dbReference>
<comment type="caution">
    <text evidence="9">The sequence shown here is derived from an EMBL/GenBank/DDBJ whole genome shotgun (WGS) entry which is preliminary data.</text>
</comment>
<evidence type="ECO:0000259" key="8">
    <source>
        <dbReference type="Pfam" id="PF05189"/>
    </source>
</evidence>
<dbReference type="InterPro" id="IPR017770">
    <property type="entry name" value="RNA3'_term_phos_cyc_type_1"/>
</dbReference>
<keyword evidence="10" id="KW-1185">Reference proteome</keyword>
<feature type="binding site" evidence="5">
    <location>
        <position position="100"/>
    </location>
    <ligand>
        <name>ATP</name>
        <dbReference type="ChEBI" id="CHEBI:30616"/>
    </ligand>
</feature>
<evidence type="ECO:0000256" key="1">
    <source>
        <dbReference type="ARBA" id="ARBA00009206"/>
    </source>
</evidence>
<dbReference type="InterPro" id="IPR013791">
    <property type="entry name" value="RNA3'-term_phos_cycl_insert"/>
</dbReference>
<dbReference type="SUPFAM" id="SSF55205">
    <property type="entry name" value="EPT/RTPC-like"/>
    <property type="match status" value="2"/>
</dbReference>
<name>A0A934RPQ5_9BACT</name>
<comment type="catalytic activity">
    <reaction evidence="4 5">
        <text>a 3'-end 3'-phospho-ribonucleotide-RNA + ATP = a 3'-end 2',3'-cyclophospho-ribonucleotide-RNA + AMP + diphosphate</text>
        <dbReference type="Rhea" id="RHEA:23976"/>
        <dbReference type="Rhea" id="RHEA-COMP:10463"/>
        <dbReference type="Rhea" id="RHEA-COMP:10464"/>
        <dbReference type="ChEBI" id="CHEBI:30616"/>
        <dbReference type="ChEBI" id="CHEBI:33019"/>
        <dbReference type="ChEBI" id="CHEBI:83062"/>
        <dbReference type="ChEBI" id="CHEBI:83064"/>
        <dbReference type="ChEBI" id="CHEBI:456215"/>
        <dbReference type="EC" id="6.5.1.4"/>
    </reaction>
</comment>
<dbReference type="GO" id="GO:0003963">
    <property type="term" value="F:RNA-3'-phosphate cyclase activity"/>
    <property type="evidence" value="ECO:0007669"/>
    <property type="project" value="UniProtKB-UniRule"/>
</dbReference>
<dbReference type="EMBL" id="JAENIO010000010">
    <property type="protein sequence ID" value="MBK1833577.1"/>
    <property type="molecule type" value="Genomic_DNA"/>
</dbReference>
<evidence type="ECO:0000259" key="7">
    <source>
        <dbReference type="Pfam" id="PF01137"/>
    </source>
</evidence>
<protein>
    <recommendedName>
        <fullName evidence="5 6">RNA 3'-terminal phosphate cyclase</fullName>
        <shortName evidence="5">RNA cyclase</shortName>
        <shortName evidence="5">RNA-3'-phosphate cyclase</shortName>
        <ecNumber evidence="5 6">6.5.1.4</ecNumber>
    </recommendedName>
</protein>
<dbReference type="PANTHER" id="PTHR11096">
    <property type="entry name" value="RNA 3' TERMINAL PHOSPHATE CYCLASE"/>
    <property type="match status" value="1"/>
</dbReference>
<keyword evidence="2 5" id="KW-0436">Ligase</keyword>
<feature type="domain" description="RNA 3'-terminal phosphate cyclase insert" evidence="8">
    <location>
        <begin position="181"/>
        <end position="270"/>
    </location>
</feature>
<keyword evidence="5" id="KW-0963">Cytoplasm</keyword>
<keyword evidence="5" id="KW-0067">ATP-binding</keyword>
<dbReference type="InterPro" id="IPR023797">
    <property type="entry name" value="RNA3'_phos_cyclase_dom"/>
</dbReference>
<evidence type="ECO:0000256" key="5">
    <source>
        <dbReference type="HAMAP-Rule" id="MF_00200"/>
    </source>
</evidence>
<reference evidence="9" key="1">
    <citation type="submission" date="2021-01" db="EMBL/GenBank/DDBJ databases">
        <title>Modified the classification status of verrucomicrobia.</title>
        <authorList>
            <person name="Feng X."/>
        </authorList>
    </citation>
    <scope>NUCLEOTIDE SEQUENCE</scope>
    <source>
        <strain evidence="9">KCTC 12986</strain>
    </source>
</reference>
<dbReference type="RefSeq" id="WP_200391012.1">
    <property type="nucleotide sequence ID" value="NZ_JAENIO010000010.1"/>
</dbReference>
<dbReference type="InterPro" id="IPR013792">
    <property type="entry name" value="RNA3'P_cycl/enolpyr_Trfase_a/b"/>
</dbReference>
<dbReference type="NCBIfam" id="NF003246">
    <property type="entry name" value="PRK04204.1-2"/>
    <property type="match status" value="1"/>
</dbReference>
<dbReference type="InterPro" id="IPR036553">
    <property type="entry name" value="RPTC_insert"/>
</dbReference>
<dbReference type="Gene3D" id="3.30.360.20">
    <property type="entry name" value="RNA 3'-terminal phosphate cyclase, insert domain"/>
    <property type="match status" value="1"/>
</dbReference>
<dbReference type="HAMAP" id="MF_00200">
    <property type="entry name" value="RTC"/>
    <property type="match status" value="1"/>
</dbReference>
<dbReference type="AlphaFoldDB" id="A0A934RPQ5"/>
<evidence type="ECO:0000313" key="9">
    <source>
        <dbReference type="EMBL" id="MBK1833577.1"/>
    </source>
</evidence>
<comment type="function">
    <text evidence="5">Catalyzes the conversion of 3'-phosphate to a 2',3'-cyclic phosphodiester at the end of RNA. The mechanism of action of the enzyme occurs in 3 steps: (A) adenylation of the enzyme by ATP; (B) transfer of adenylate to an RNA-N3'P to produce RNA-N3'PP5'A; (C) and attack of the adjacent 2'-hydroxyl on the 3'-phosphorus in the diester linkage to produce the cyclic end product. The biological role of this enzyme is unknown but it is likely to function in some aspects of cellular RNA processing.</text>
</comment>
<organism evidence="9 10">
    <name type="scientific">Roseibacillus ishigakijimensis</name>
    <dbReference type="NCBI Taxonomy" id="454146"/>
    <lineage>
        <taxon>Bacteria</taxon>
        <taxon>Pseudomonadati</taxon>
        <taxon>Verrucomicrobiota</taxon>
        <taxon>Verrucomicrobiia</taxon>
        <taxon>Verrucomicrobiales</taxon>
        <taxon>Verrucomicrobiaceae</taxon>
        <taxon>Roseibacillus</taxon>
    </lineage>
</organism>
<evidence type="ECO:0000313" key="10">
    <source>
        <dbReference type="Proteomes" id="UP000604083"/>
    </source>
</evidence>
<dbReference type="InterPro" id="IPR037136">
    <property type="entry name" value="RNA3'_phos_cyclase_dom_sf"/>
</dbReference>
<feature type="domain" description="RNA 3'-terminal phosphate cyclase" evidence="7">
    <location>
        <begin position="10"/>
        <end position="324"/>
    </location>
</feature>
<dbReference type="PANTHER" id="PTHR11096:SF0">
    <property type="entry name" value="RNA 3'-TERMINAL PHOSPHATE CYCLASE"/>
    <property type="match status" value="1"/>
</dbReference>